<organism evidence="3 4">
    <name type="scientific">Archangium gephyra</name>
    <dbReference type="NCBI Taxonomy" id="48"/>
    <lineage>
        <taxon>Bacteria</taxon>
        <taxon>Pseudomonadati</taxon>
        <taxon>Myxococcota</taxon>
        <taxon>Myxococcia</taxon>
        <taxon>Myxococcales</taxon>
        <taxon>Cystobacterineae</taxon>
        <taxon>Archangiaceae</taxon>
        <taxon>Archangium</taxon>
    </lineage>
</organism>
<evidence type="ECO:0000313" key="4">
    <source>
        <dbReference type="Proteomes" id="UP000249061"/>
    </source>
</evidence>
<evidence type="ECO:0000256" key="1">
    <source>
        <dbReference type="ARBA" id="ARBA00022679"/>
    </source>
</evidence>
<dbReference type="NCBIfam" id="NF009239">
    <property type="entry name" value="PRK12595.1"/>
    <property type="match status" value="1"/>
</dbReference>
<dbReference type="GO" id="GO:0016832">
    <property type="term" value="F:aldehyde-lyase activity"/>
    <property type="evidence" value="ECO:0007669"/>
    <property type="project" value="InterPro"/>
</dbReference>
<dbReference type="AlphaFoldDB" id="A0A2W5TQB4"/>
<dbReference type="NCBIfam" id="NF006421">
    <property type="entry name" value="PRK08673.1"/>
    <property type="match status" value="1"/>
</dbReference>
<dbReference type="PANTHER" id="PTHR43018">
    <property type="entry name" value="PHOSPHO-2-DEHYDRO-3-DEOXYHEPTONATE ALDOLASE"/>
    <property type="match status" value="1"/>
</dbReference>
<keyword evidence="1" id="KW-0808">Transferase</keyword>
<dbReference type="GO" id="GO:0009073">
    <property type="term" value="P:aromatic amino acid family biosynthetic process"/>
    <property type="evidence" value="ECO:0007669"/>
    <property type="project" value="InterPro"/>
</dbReference>
<accession>A0A2W5TQB4</accession>
<dbReference type="Proteomes" id="UP000249061">
    <property type="component" value="Unassembled WGS sequence"/>
</dbReference>
<feature type="domain" description="DAHP synthetase I/KDSA" evidence="2">
    <location>
        <begin position="25"/>
        <end position="256"/>
    </location>
</feature>
<reference evidence="3 4" key="1">
    <citation type="submission" date="2017-08" db="EMBL/GenBank/DDBJ databases">
        <title>Infants hospitalized years apart are colonized by the same room-sourced microbial strains.</title>
        <authorList>
            <person name="Brooks B."/>
            <person name="Olm M.R."/>
            <person name="Firek B.A."/>
            <person name="Baker R."/>
            <person name="Thomas B.C."/>
            <person name="Morowitz M.J."/>
            <person name="Banfield J.F."/>
        </authorList>
    </citation>
    <scope>NUCLEOTIDE SEQUENCE [LARGE SCALE GENOMIC DNA]</scope>
    <source>
        <strain evidence="3">S2_003_000_R2_14</strain>
    </source>
</reference>
<name>A0A2W5TQB4_9BACT</name>
<dbReference type="SUPFAM" id="SSF51569">
    <property type="entry name" value="Aldolase"/>
    <property type="match status" value="1"/>
</dbReference>
<sequence>MAAHEARKVLRKSGDETVRVSLGYGLTIGEGSFTVFAGPCALESVEQVDKASSAVKSEGAHVLRGGAFKPRTSPYSFQGLGEVGLKLLHEQGKKLRMPVVSEVMDVTQIELMHDYIDVFQVGARNMHNFSLLRELAKAKRPVVLKRGFGATLEEWLLAAEYLLDGGNDQVVLCERGIRSFDNTLRNTLDLAGMAWVRERSRLPVIVDPSHSTGVRSLVVPMSLAAAAAGADGILVEVHPTPENALCDGPQALTPAMFGGLMKTLPAVLAATGRSLSHSEPLSIVGGAR</sequence>
<dbReference type="PANTHER" id="PTHR43018:SF1">
    <property type="entry name" value="PROTEIN AROA(G)"/>
    <property type="match status" value="1"/>
</dbReference>
<dbReference type="EMBL" id="QFQP01000004">
    <property type="protein sequence ID" value="PZR16047.1"/>
    <property type="molecule type" value="Genomic_DNA"/>
</dbReference>
<gene>
    <name evidence="3" type="primary">aroF</name>
    <name evidence="3" type="ORF">DI536_07055</name>
</gene>
<proteinExistence type="predicted"/>
<dbReference type="InterPro" id="IPR052899">
    <property type="entry name" value="Class-I_DAHP_synthase"/>
</dbReference>
<dbReference type="InterPro" id="IPR013785">
    <property type="entry name" value="Aldolase_TIM"/>
</dbReference>
<dbReference type="InterPro" id="IPR006268">
    <property type="entry name" value="DAHP_syn_2"/>
</dbReference>
<comment type="caution">
    <text evidence="3">The sequence shown here is derived from an EMBL/GenBank/DDBJ whole genome shotgun (WGS) entry which is preliminary data.</text>
</comment>
<protein>
    <submittedName>
        <fullName evidence="3">3-deoxy-7-phosphoheptulonate synthase</fullName>
    </submittedName>
</protein>
<evidence type="ECO:0000313" key="3">
    <source>
        <dbReference type="EMBL" id="PZR16047.1"/>
    </source>
</evidence>
<dbReference type="Pfam" id="PF00793">
    <property type="entry name" value="DAHP_synth_1"/>
    <property type="match status" value="1"/>
</dbReference>
<dbReference type="GO" id="GO:0016740">
    <property type="term" value="F:transferase activity"/>
    <property type="evidence" value="ECO:0007669"/>
    <property type="project" value="UniProtKB-KW"/>
</dbReference>
<dbReference type="InterPro" id="IPR006218">
    <property type="entry name" value="DAHP1/KDSA"/>
</dbReference>
<evidence type="ECO:0000259" key="2">
    <source>
        <dbReference type="Pfam" id="PF00793"/>
    </source>
</evidence>
<dbReference type="NCBIfam" id="TIGR01361">
    <property type="entry name" value="DAHP_synth_Bsub"/>
    <property type="match status" value="1"/>
</dbReference>
<dbReference type="Gene3D" id="3.20.20.70">
    <property type="entry name" value="Aldolase class I"/>
    <property type="match status" value="1"/>
</dbReference>